<organism evidence="1 2">
    <name type="scientific">Clonorchis sinensis</name>
    <name type="common">Chinese liver fluke</name>
    <dbReference type="NCBI Taxonomy" id="79923"/>
    <lineage>
        <taxon>Eukaryota</taxon>
        <taxon>Metazoa</taxon>
        <taxon>Spiralia</taxon>
        <taxon>Lophotrochozoa</taxon>
        <taxon>Platyhelminthes</taxon>
        <taxon>Trematoda</taxon>
        <taxon>Digenea</taxon>
        <taxon>Opisthorchiida</taxon>
        <taxon>Opisthorchiata</taxon>
        <taxon>Opisthorchiidae</taxon>
        <taxon>Clonorchis</taxon>
    </lineage>
</organism>
<comment type="caution">
    <text evidence="1">The sequence shown here is derived from an EMBL/GenBank/DDBJ whole genome shotgun (WGS) entry which is preliminary data.</text>
</comment>
<reference evidence="1 2" key="1">
    <citation type="journal article" date="2018" name="Biotechnol. Adv.">
        <title>Improved genomic resources and new bioinformatic workflow for the carcinogenic parasite Clonorchis sinensis: Biotechnological implications.</title>
        <authorList>
            <person name="Wang D."/>
            <person name="Korhonen P.K."/>
            <person name="Gasser R.B."/>
            <person name="Young N.D."/>
        </authorList>
    </citation>
    <scope>NUCLEOTIDE SEQUENCE [LARGE SCALE GENOMIC DNA]</scope>
    <source>
        <strain evidence="1">Cs-k2</strain>
    </source>
</reference>
<keyword evidence="2" id="KW-1185">Reference proteome</keyword>
<accession>A0A3R7GSM1</accession>
<reference evidence="1 2" key="2">
    <citation type="journal article" date="2021" name="Genomics">
        <title>High-quality reference genome for Clonorchis sinensis.</title>
        <authorList>
            <person name="Young N.D."/>
            <person name="Stroehlein A.J."/>
            <person name="Kinkar L."/>
            <person name="Wang T."/>
            <person name="Sohn W.M."/>
            <person name="Chang B.C.H."/>
            <person name="Kaur P."/>
            <person name="Weisz D."/>
            <person name="Dudchenko O."/>
            <person name="Aiden E.L."/>
            <person name="Korhonen P.K."/>
            <person name="Gasser R.B."/>
        </authorList>
    </citation>
    <scope>NUCLEOTIDE SEQUENCE [LARGE SCALE GENOMIC DNA]</scope>
    <source>
        <strain evidence="1">Cs-k2</strain>
    </source>
</reference>
<protein>
    <submittedName>
        <fullName evidence="1">Uncharacterized protein</fullName>
    </submittedName>
</protein>
<dbReference type="Proteomes" id="UP000286415">
    <property type="component" value="Unassembled WGS sequence"/>
</dbReference>
<dbReference type="OrthoDB" id="1906282at2759"/>
<dbReference type="AlphaFoldDB" id="A0A3R7GSM1"/>
<proteinExistence type="predicted"/>
<evidence type="ECO:0000313" key="2">
    <source>
        <dbReference type="Proteomes" id="UP000286415"/>
    </source>
</evidence>
<sequence>MLHQAASVFNWYDVRDIAIHLPTGSASDELLPSSSSTALHQCSTPMLHCHTTMIYLKALLYLHHQTPTQAVWIETDKIGWQPYLAASPIRRSEDHAVKGCYLSASATLNWAWKTALSSTIDGVVVGLLNICLVRRHVGANGPVARVEWAPIKKSNHSAIAPFRRLTAMPSEESTGAGILPGCPSLDRGSREAEVGSNQDLPSVYLVICQTRTLKMFLIHALRSTFYIWLEREFIDRKIRDSNLIAESRLPLYRLGQLDSITALMLSPRGMAARHRKGVTTERFFCFSGSFSEGQVVISWLMFVNTWIHCEKFEPYDASLHGLVRQRKNSLFNSHERKMKLISP</sequence>
<gene>
    <name evidence="1" type="ORF">CSKR_111840</name>
</gene>
<evidence type="ECO:0000313" key="1">
    <source>
        <dbReference type="EMBL" id="KAG5449519.1"/>
    </source>
</evidence>
<name>A0A3R7GSM1_CLOSI</name>
<dbReference type="InParanoid" id="A0A3R7GSM1"/>
<dbReference type="EMBL" id="NIRI02000042">
    <property type="protein sequence ID" value="KAG5449519.1"/>
    <property type="molecule type" value="Genomic_DNA"/>
</dbReference>